<keyword evidence="3 5" id="KW-1133">Transmembrane helix</keyword>
<name>A0AAV5AT44_9FLAO</name>
<accession>A0AAV5AT44</accession>
<evidence type="ECO:0000256" key="2">
    <source>
        <dbReference type="ARBA" id="ARBA00022692"/>
    </source>
</evidence>
<sequence length="188" mass="21495">MYGISIVLVMAILFSYLGYMAFDVTQQVMAVEKSMTDNETFAKVMNVTKYITLGSSFITSIIGWLFYAGVFFLLALIFNRNSSFKRILLLSSYGYIFSIISATLTIYFLGEVDFTDYQTAFEVQKLIGEYQYIGHLFNIFFVAYMVGVIWYVCEIKIWQAIVVAAVPVLIFTLFSIVIQNVSTELQQM</sequence>
<dbReference type="Pfam" id="PF04893">
    <property type="entry name" value="Yip1"/>
    <property type="match status" value="1"/>
</dbReference>
<feature type="domain" description="Yip1" evidence="6">
    <location>
        <begin position="6"/>
        <end position="176"/>
    </location>
</feature>
<gene>
    <name evidence="7" type="ORF">RCZ15_14450</name>
    <name evidence="8" type="ORF">RCZ16_22830</name>
</gene>
<organism evidence="7 9">
    <name type="scientific">Capnocytophaga catalasegens</name>
    <dbReference type="NCBI Taxonomy" id="1004260"/>
    <lineage>
        <taxon>Bacteria</taxon>
        <taxon>Pseudomonadati</taxon>
        <taxon>Bacteroidota</taxon>
        <taxon>Flavobacteriia</taxon>
        <taxon>Flavobacteriales</taxon>
        <taxon>Flavobacteriaceae</taxon>
        <taxon>Capnocytophaga</taxon>
    </lineage>
</organism>
<evidence type="ECO:0000313" key="10">
    <source>
        <dbReference type="Proteomes" id="UP001208692"/>
    </source>
</evidence>
<comment type="subcellular location">
    <subcellularLocation>
        <location evidence="1">Membrane</location>
        <topology evidence="1">Multi-pass membrane protein</topology>
    </subcellularLocation>
</comment>
<feature type="transmembrane region" description="Helical" evidence="5">
    <location>
        <begin position="54"/>
        <end position="78"/>
    </location>
</feature>
<keyword evidence="2 5" id="KW-0812">Transmembrane</keyword>
<evidence type="ECO:0000256" key="4">
    <source>
        <dbReference type="ARBA" id="ARBA00023136"/>
    </source>
</evidence>
<evidence type="ECO:0000313" key="8">
    <source>
        <dbReference type="EMBL" id="GJM53967.1"/>
    </source>
</evidence>
<feature type="transmembrane region" description="Helical" evidence="5">
    <location>
        <begin position="90"/>
        <end position="110"/>
    </location>
</feature>
<dbReference type="EMBL" id="BQKA01000027">
    <property type="protein sequence ID" value="GJM50472.1"/>
    <property type="molecule type" value="Genomic_DNA"/>
</dbReference>
<dbReference type="Proteomes" id="UP001208692">
    <property type="component" value="Unassembled WGS sequence"/>
</dbReference>
<keyword evidence="10" id="KW-1185">Reference proteome</keyword>
<evidence type="ECO:0000259" key="6">
    <source>
        <dbReference type="Pfam" id="PF04893"/>
    </source>
</evidence>
<evidence type="ECO:0000256" key="5">
    <source>
        <dbReference type="SAM" id="Phobius"/>
    </source>
</evidence>
<reference evidence="7 10" key="1">
    <citation type="submission" date="2021-11" db="EMBL/GenBank/DDBJ databases">
        <title>Draft genome sequence of Capnocytophaga sp. strain KC07075 isolated from cat oral cavity.</title>
        <authorList>
            <person name="Suzuki M."/>
            <person name="Imaoka K."/>
            <person name="Kimura M."/>
            <person name="Morikawa S."/>
            <person name="Maeda K."/>
        </authorList>
    </citation>
    <scope>NUCLEOTIDE SEQUENCE</scope>
    <source>
        <strain evidence="7">KC07075</strain>
        <strain evidence="8 10">KC07079</strain>
    </source>
</reference>
<feature type="transmembrane region" description="Helical" evidence="5">
    <location>
        <begin position="160"/>
        <end position="178"/>
    </location>
</feature>
<dbReference type="InterPro" id="IPR006977">
    <property type="entry name" value="Yip1_dom"/>
</dbReference>
<protein>
    <recommendedName>
        <fullName evidence="6">Yip1 domain-containing protein</fullName>
    </recommendedName>
</protein>
<dbReference type="EMBL" id="BQKB01000053">
    <property type="protein sequence ID" value="GJM53967.1"/>
    <property type="molecule type" value="Genomic_DNA"/>
</dbReference>
<comment type="caution">
    <text evidence="7">The sequence shown here is derived from an EMBL/GenBank/DDBJ whole genome shotgun (WGS) entry which is preliminary data.</text>
</comment>
<dbReference type="AlphaFoldDB" id="A0AAV5AT44"/>
<keyword evidence="4 5" id="KW-0472">Membrane</keyword>
<proteinExistence type="predicted"/>
<evidence type="ECO:0000256" key="1">
    <source>
        <dbReference type="ARBA" id="ARBA00004141"/>
    </source>
</evidence>
<evidence type="ECO:0000313" key="7">
    <source>
        <dbReference type="EMBL" id="GJM50472.1"/>
    </source>
</evidence>
<feature type="transmembrane region" description="Helical" evidence="5">
    <location>
        <begin position="130"/>
        <end position="153"/>
    </location>
</feature>
<evidence type="ECO:0000256" key="3">
    <source>
        <dbReference type="ARBA" id="ARBA00022989"/>
    </source>
</evidence>
<dbReference type="GO" id="GO:0016020">
    <property type="term" value="C:membrane"/>
    <property type="evidence" value="ECO:0007669"/>
    <property type="project" value="UniProtKB-SubCell"/>
</dbReference>
<dbReference type="Proteomes" id="UP001207736">
    <property type="component" value="Unassembled WGS sequence"/>
</dbReference>
<evidence type="ECO:0000313" key="9">
    <source>
        <dbReference type="Proteomes" id="UP001207736"/>
    </source>
</evidence>